<keyword evidence="6 8" id="KW-1133">Transmembrane helix</keyword>
<dbReference type="PANTHER" id="PTHR19315">
    <property type="entry name" value="ER MEMBRANE PROTEIN COMPLEX SUBUNIT 4"/>
    <property type="match status" value="1"/>
</dbReference>
<gene>
    <name evidence="9" type="ORF">BABINDRAFT_161070</name>
</gene>
<evidence type="ECO:0000256" key="6">
    <source>
        <dbReference type="ARBA" id="ARBA00022989"/>
    </source>
</evidence>
<comment type="similarity">
    <text evidence="2">Belongs to the EMC4 family.</text>
</comment>
<keyword evidence="10" id="KW-1185">Reference proteome</keyword>
<feature type="transmembrane region" description="Helical" evidence="8">
    <location>
        <begin position="6"/>
        <end position="28"/>
    </location>
</feature>
<organism evidence="9 10">
    <name type="scientific">Babjeviella inositovora NRRL Y-12698</name>
    <dbReference type="NCBI Taxonomy" id="984486"/>
    <lineage>
        <taxon>Eukaryota</taxon>
        <taxon>Fungi</taxon>
        <taxon>Dikarya</taxon>
        <taxon>Ascomycota</taxon>
        <taxon>Saccharomycotina</taxon>
        <taxon>Pichiomycetes</taxon>
        <taxon>Serinales incertae sedis</taxon>
        <taxon>Babjeviella</taxon>
    </lineage>
</organism>
<accession>A0A1E3QV90</accession>
<dbReference type="STRING" id="984486.A0A1E3QV90"/>
<keyword evidence="5" id="KW-0256">Endoplasmic reticulum</keyword>
<name>A0A1E3QV90_9ASCO</name>
<sequence>MSGNSLQIIPIMMTLMLFTGPLQSIITVNDNFVNLATKKNKTEVLQAKIIFILCHLGCIAVGVWKLNSLGLIPNSRSDWLAWESPVNVSNFCPALSTTNYLDRRESISLLIHYDGSRLI</sequence>
<proteinExistence type="inferred from homology"/>
<keyword evidence="7 8" id="KW-0472">Membrane</keyword>
<dbReference type="EMBL" id="KV454429">
    <property type="protein sequence ID" value="ODQ80877.1"/>
    <property type="molecule type" value="Genomic_DNA"/>
</dbReference>
<evidence type="ECO:0000256" key="2">
    <source>
        <dbReference type="ARBA" id="ARBA00007715"/>
    </source>
</evidence>
<dbReference type="GeneID" id="30146487"/>
<evidence type="ECO:0000313" key="9">
    <source>
        <dbReference type="EMBL" id="ODQ80877.1"/>
    </source>
</evidence>
<dbReference type="Proteomes" id="UP000094336">
    <property type="component" value="Unassembled WGS sequence"/>
</dbReference>
<keyword evidence="4 8" id="KW-0812">Transmembrane</keyword>
<comment type="subcellular location">
    <subcellularLocation>
        <location evidence="1">Endoplasmic reticulum membrane</location>
        <topology evidence="1">Multi-pass membrane protein</topology>
    </subcellularLocation>
</comment>
<evidence type="ECO:0000256" key="5">
    <source>
        <dbReference type="ARBA" id="ARBA00022824"/>
    </source>
</evidence>
<dbReference type="GO" id="GO:0005789">
    <property type="term" value="C:endoplasmic reticulum membrane"/>
    <property type="evidence" value="ECO:0007669"/>
    <property type="project" value="UniProtKB-SubCell"/>
</dbReference>
<evidence type="ECO:0000256" key="7">
    <source>
        <dbReference type="ARBA" id="ARBA00023136"/>
    </source>
</evidence>
<evidence type="ECO:0000256" key="3">
    <source>
        <dbReference type="ARBA" id="ARBA00020820"/>
    </source>
</evidence>
<reference evidence="10" key="1">
    <citation type="submission" date="2016-05" db="EMBL/GenBank/DDBJ databases">
        <title>Comparative genomics of biotechnologically important yeasts.</title>
        <authorList>
            <consortium name="DOE Joint Genome Institute"/>
            <person name="Riley R."/>
            <person name="Haridas S."/>
            <person name="Wolfe K.H."/>
            <person name="Lopes M.R."/>
            <person name="Hittinger C.T."/>
            <person name="Goker M."/>
            <person name="Salamov A."/>
            <person name="Wisecaver J."/>
            <person name="Long T.M."/>
            <person name="Aerts A.L."/>
            <person name="Barry K."/>
            <person name="Choi C."/>
            <person name="Clum A."/>
            <person name="Coughlan A.Y."/>
            <person name="Deshpande S."/>
            <person name="Douglass A.P."/>
            <person name="Hanson S.J."/>
            <person name="Klenk H.-P."/>
            <person name="Labutti K."/>
            <person name="Lapidus A."/>
            <person name="Lindquist E."/>
            <person name="Lipzen A."/>
            <person name="Meier-Kolthoff J.P."/>
            <person name="Ohm R.A."/>
            <person name="Otillar R.P."/>
            <person name="Pangilinan J."/>
            <person name="Peng Y."/>
            <person name="Rokas A."/>
            <person name="Rosa C.A."/>
            <person name="Scheuner C."/>
            <person name="Sibirny A.A."/>
            <person name="Slot J.C."/>
            <person name="Stielow J.B."/>
            <person name="Sun H."/>
            <person name="Kurtzman C.P."/>
            <person name="Blackwell M."/>
            <person name="Grigoriev I.V."/>
            <person name="Jeffries T.W."/>
        </authorList>
    </citation>
    <scope>NUCLEOTIDE SEQUENCE [LARGE SCALE GENOMIC DNA]</scope>
    <source>
        <strain evidence="10">NRRL Y-12698</strain>
    </source>
</reference>
<dbReference type="OrthoDB" id="369569at2759"/>
<feature type="transmembrane region" description="Helical" evidence="8">
    <location>
        <begin position="49"/>
        <end position="66"/>
    </location>
</feature>
<dbReference type="AlphaFoldDB" id="A0A1E3QV90"/>
<dbReference type="InterPro" id="IPR009445">
    <property type="entry name" value="TMEM85/Emc4"/>
</dbReference>
<evidence type="ECO:0000256" key="8">
    <source>
        <dbReference type="SAM" id="Phobius"/>
    </source>
</evidence>
<protein>
    <recommendedName>
        <fullName evidence="3">ER membrane protein complex subunit 4</fullName>
    </recommendedName>
</protein>
<dbReference type="RefSeq" id="XP_018986205.1">
    <property type="nucleotide sequence ID" value="XM_019128634.1"/>
</dbReference>
<evidence type="ECO:0000256" key="4">
    <source>
        <dbReference type="ARBA" id="ARBA00022692"/>
    </source>
</evidence>
<evidence type="ECO:0000313" key="10">
    <source>
        <dbReference type="Proteomes" id="UP000094336"/>
    </source>
</evidence>
<dbReference type="Pfam" id="PF06417">
    <property type="entry name" value="EMC4"/>
    <property type="match status" value="1"/>
</dbReference>
<evidence type="ECO:0000256" key="1">
    <source>
        <dbReference type="ARBA" id="ARBA00004477"/>
    </source>
</evidence>